<keyword evidence="6" id="KW-1185">Reference proteome</keyword>
<proteinExistence type="inferred from homology"/>
<evidence type="ECO:0000313" key="5">
    <source>
        <dbReference type="EMBL" id="KZV92303.1"/>
    </source>
</evidence>
<keyword evidence="4" id="KW-0472">Membrane</keyword>
<comment type="similarity">
    <text evidence="3">Belongs to the ustYa family.</text>
</comment>
<dbReference type="AlphaFoldDB" id="A0A165HQ58"/>
<evidence type="ECO:0008006" key="7">
    <source>
        <dbReference type="Google" id="ProtNLM"/>
    </source>
</evidence>
<dbReference type="GO" id="GO:0016491">
    <property type="term" value="F:oxidoreductase activity"/>
    <property type="evidence" value="ECO:0007669"/>
    <property type="project" value="UniProtKB-KW"/>
</dbReference>
<dbReference type="OrthoDB" id="3687641at2759"/>
<reference evidence="5 6" key="1">
    <citation type="journal article" date="2016" name="Mol. Biol. Evol.">
        <title>Comparative Genomics of Early-Diverging Mushroom-Forming Fungi Provides Insights into the Origins of Lignocellulose Decay Capabilities.</title>
        <authorList>
            <person name="Nagy L.G."/>
            <person name="Riley R."/>
            <person name="Tritt A."/>
            <person name="Adam C."/>
            <person name="Daum C."/>
            <person name="Floudas D."/>
            <person name="Sun H."/>
            <person name="Yadav J.S."/>
            <person name="Pangilinan J."/>
            <person name="Larsson K.H."/>
            <person name="Matsuura K."/>
            <person name="Barry K."/>
            <person name="Labutti K."/>
            <person name="Kuo R."/>
            <person name="Ohm R.A."/>
            <person name="Bhattacharya S.S."/>
            <person name="Shirouzu T."/>
            <person name="Yoshinaga Y."/>
            <person name="Martin F.M."/>
            <person name="Grigoriev I.V."/>
            <person name="Hibbett D.S."/>
        </authorList>
    </citation>
    <scope>NUCLEOTIDE SEQUENCE [LARGE SCALE GENOMIC DNA]</scope>
    <source>
        <strain evidence="5 6">HHB12029</strain>
    </source>
</reference>
<accession>A0A165HQ58</accession>
<keyword evidence="4" id="KW-0812">Transmembrane</keyword>
<gene>
    <name evidence="5" type="ORF">EXIGLDRAFT_675317</name>
</gene>
<feature type="transmembrane region" description="Helical" evidence="4">
    <location>
        <begin position="12"/>
        <end position="33"/>
    </location>
</feature>
<organism evidence="5 6">
    <name type="scientific">Exidia glandulosa HHB12029</name>
    <dbReference type="NCBI Taxonomy" id="1314781"/>
    <lineage>
        <taxon>Eukaryota</taxon>
        <taxon>Fungi</taxon>
        <taxon>Dikarya</taxon>
        <taxon>Basidiomycota</taxon>
        <taxon>Agaricomycotina</taxon>
        <taxon>Agaricomycetes</taxon>
        <taxon>Auriculariales</taxon>
        <taxon>Exidiaceae</taxon>
        <taxon>Exidia</taxon>
    </lineage>
</organism>
<evidence type="ECO:0000313" key="6">
    <source>
        <dbReference type="Proteomes" id="UP000077266"/>
    </source>
</evidence>
<dbReference type="InterPro" id="IPR021765">
    <property type="entry name" value="UstYa-like"/>
</dbReference>
<keyword evidence="4" id="KW-1133">Transmembrane helix</keyword>
<dbReference type="PANTHER" id="PTHR33365:SF11">
    <property type="entry name" value="TAT PATHWAY SIGNAL SEQUENCE"/>
    <property type="match status" value="1"/>
</dbReference>
<dbReference type="Pfam" id="PF11807">
    <property type="entry name" value="UstYa"/>
    <property type="match status" value="1"/>
</dbReference>
<dbReference type="GO" id="GO:0043386">
    <property type="term" value="P:mycotoxin biosynthetic process"/>
    <property type="evidence" value="ECO:0007669"/>
    <property type="project" value="InterPro"/>
</dbReference>
<dbReference type="InParanoid" id="A0A165HQ58"/>
<evidence type="ECO:0000256" key="1">
    <source>
        <dbReference type="ARBA" id="ARBA00004685"/>
    </source>
</evidence>
<dbReference type="Proteomes" id="UP000077266">
    <property type="component" value="Unassembled WGS sequence"/>
</dbReference>
<dbReference type="STRING" id="1314781.A0A165HQ58"/>
<sequence length="190" mass="21515">MLFVSARRVQVAVGFAAVFIVLLCVGQFTMLSLRSIEVYTHLNRSYTYEDGDIPEQLDIPPLPLARMYMEDTVHYQVDGPGADEEWDSLFPRGHRGYVVLGPDHRLFGISVFHQLHCLNNIRFAIAARVHNGTPPSSHVTHCLQYLRQMVLCRAETTLEPVDDTVVPETVRSSGVGHTCRDWKTLYDSLD</sequence>
<protein>
    <recommendedName>
        <fullName evidence="7">Oxidase ustYa</fullName>
    </recommendedName>
</protein>
<evidence type="ECO:0000256" key="2">
    <source>
        <dbReference type="ARBA" id="ARBA00023002"/>
    </source>
</evidence>
<dbReference type="EMBL" id="KV426011">
    <property type="protein sequence ID" value="KZV92303.1"/>
    <property type="molecule type" value="Genomic_DNA"/>
</dbReference>
<evidence type="ECO:0000256" key="4">
    <source>
        <dbReference type="SAM" id="Phobius"/>
    </source>
</evidence>
<keyword evidence="2" id="KW-0560">Oxidoreductase</keyword>
<name>A0A165HQ58_EXIGL</name>
<comment type="pathway">
    <text evidence="1">Mycotoxin biosynthesis.</text>
</comment>
<dbReference type="PANTHER" id="PTHR33365">
    <property type="entry name" value="YALI0B05434P"/>
    <property type="match status" value="1"/>
</dbReference>
<evidence type="ECO:0000256" key="3">
    <source>
        <dbReference type="ARBA" id="ARBA00035112"/>
    </source>
</evidence>